<organism evidence="1 2">
    <name type="scientific">Tumebacillus flagellatus</name>
    <dbReference type="NCBI Taxonomy" id="1157490"/>
    <lineage>
        <taxon>Bacteria</taxon>
        <taxon>Bacillati</taxon>
        <taxon>Bacillota</taxon>
        <taxon>Bacilli</taxon>
        <taxon>Bacillales</taxon>
        <taxon>Alicyclobacillaceae</taxon>
        <taxon>Tumebacillus</taxon>
    </lineage>
</organism>
<dbReference type="RefSeq" id="WP_038091700.1">
    <property type="nucleotide sequence ID" value="NZ_JMIR01000030.1"/>
</dbReference>
<comment type="caution">
    <text evidence="1">The sequence shown here is derived from an EMBL/GenBank/DDBJ whole genome shotgun (WGS) entry which is preliminary data.</text>
</comment>
<accession>A0A074M7E3</accession>
<proteinExistence type="predicted"/>
<dbReference type="OrthoDB" id="9790372at2"/>
<dbReference type="InterPro" id="IPR003772">
    <property type="entry name" value="YceD"/>
</dbReference>
<keyword evidence="2" id="KW-1185">Reference proteome</keyword>
<evidence type="ECO:0000313" key="2">
    <source>
        <dbReference type="Proteomes" id="UP000027931"/>
    </source>
</evidence>
<dbReference type="AlphaFoldDB" id="A0A074M7E3"/>
<dbReference type="PANTHER" id="PTHR34374">
    <property type="entry name" value="LARGE RIBOSOMAL RNA SUBUNIT ACCUMULATION PROTEIN YCED HOMOLOG 1, CHLOROPLASTIC"/>
    <property type="match status" value="1"/>
</dbReference>
<protein>
    <recommendedName>
        <fullName evidence="3">Metal-binding protein</fullName>
    </recommendedName>
</protein>
<gene>
    <name evidence="1" type="ORF">EL26_18055</name>
</gene>
<name>A0A074M7E3_9BACL</name>
<reference evidence="1 2" key="1">
    <citation type="journal article" date="2013" name="Int. J. Syst. Evol. Microbiol.">
        <title>Tumebacillus flagellatus sp. nov., an alpha-amylase/pullulanase-producing bacterium isolated from cassava wastewater.</title>
        <authorList>
            <person name="Wang Q."/>
            <person name="Xie N."/>
            <person name="Qin Y."/>
            <person name="Shen N."/>
            <person name="Zhu J."/>
            <person name="Mi H."/>
            <person name="Huang R."/>
        </authorList>
    </citation>
    <scope>NUCLEOTIDE SEQUENCE [LARGE SCALE GENOMIC DNA]</scope>
    <source>
        <strain evidence="1 2">GST4</strain>
    </source>
</reference>
<dbReference type="Pfam" id="PF02620">
    <property type="entry name" value="YceD"/>
    <property type="match status" value="1"/>
</dbReference>
<dbReference type="eggNOG" id="COG1399">
    <property type="taxonomic scope" value="Bacteria"/>
</dbReference>
<evidence type="ECO:0000313" key="1">
    <source>
        <dbReference type="EMBL" id="KEO81932.1"/>
    </source>
</evidence>
<dbReference type="EMBL" id="JMIR01000030">
    <property type="protein sequence ID" value="KEO81932.1"/>
    <property type="molecule type" value="Genomic_DNA"/>
</dbReference>
<sequence>MKLRWRDLRESTNGVDIQESVELPTLVKENRQLISLSPVQVDLHGEETAGVVKVEGKLSATATYRCSRCLVDFSEELHVPFAEQFVQVEEDELADAEASLGEESNPVVGDAFDLTPFVEQEVALALPYAPLHAEDCKGLCLSCGVNLNETTCSCNTERIDPRLADLAKFFESDK</sequence>
<dbReference type="STRING" id="1157490.EL26_18055"/>
<evidence type="ECO:0008006" key="3">
    <source>
        <dbReference type="Google" id="ProtNLM"/>
    </source>
</evidence>
<dbReference type="PANTHER" id="PTHR34374:SF1">
    <property type="entry name" value="LARGE RIBOSOMAL RNA SUBUNIT ACCUMULATION PROTEIN YCED HOMOLOG 1, CHLOROPLASTIC"/>
    <property type="match status" value="1"/>
</dbReference>
<dbReference type="Proteomes" id="UP000027931">
    <property type="component" value="Unassembled WGS sequence"/>
</dbReference>